<dbReference type="Pfam" id="PF11012">
    <property type="entry name" value="DUF2850"/>
    <property type="match status" value="1"/>
</dbReference>
<dbReference type="EMBL" id="LHPJ01000004">
    <property type="protein sequence ID" value="KOO04785.1"/>
    <property type="molecule type" value="Genomic_DNA"/>
</dbReference>
<dbReference type="OrthoDB" id="5904443at2"/>
<evidence type="ECO:0000256" key="1">
    <source>
        <dbReference type="SAM" id="MobiDB-lite"/>
    </source>
</evidence>
<reference evidence="4" key="1">
    <citation type="submission" date="2015-08" db="EMBL/GenBank/DDBJ databases">
        <title>Vibrio galatheae sp. nov., a novel member of the Vibrionaceae family isolated from the Solomon Islands.</title>
        <authorList>
            <person name="Giubergia S."/>
            <person name="Machado H."/>
            <person name="Mateiu R.V."/>
            <person name="Gram L."/>
        </authorList>
    </citation>
    <scope>NUCLEOTIDE SEQUENCE [LARGE SCALE GENOMIC DNA]</scope>
    <source>
        <strain evidence="4">DSM 19584</strain>
    </source>
</reference>
<comment type="caution">
    <text evidence="3">The sequence shown here is derived from an EMBL/GenBank/DDBJ whole genome shotgun (WGS) entry which is preliminary data.</text>
</comment>
<sequence>MDKAKVVKLLLTTLFISLTIGFSSLLYFSYQDYINPKHVYGRWVEIGTPPYNTEILELGESGVLRNERLIATHFEFDGKNVYVTTGEGTSVYQITGTFDSPQLKRMEPNSPRQRFVKEGYEDSVKDGGAKNRRAALSEHFSSK</sequence>
<dbReference type="InterPro" id="IPR021271">
    <property type="entry name" value="DUF2850"/>
</dbReference>
<keyword evidence="2" id="KW-0472">Membrane</keyword>
<feature type="compositionally biased region" description="Basic and acidic residues" evidence="1">
    <location>
        <begin position="115"/>
        <end position="129"/>
    </location>
</feature>
<dbReference type="Proteomes" id="UP000037515">
    <property type="component" value="Unassembled WGS sequence"/>
</dbReference>
<evidence type="ECO:0000256" key="2">
    <source>
        <dbReference type="SAM" id="Phobius"/>
    </source>
</evidence>
<organism evidence="3 4">
    <name type="scientific">Vibrio nereis</name>
    <dbReference type="NCBI Taxonomy" id="693"/>
    <lineage>
        <taxon>Bacteria</taxon>
        <taxon>Pseudomonadati</taxon>
        <taxon>Pseudomonadota</taxon>
        <taxon>Gammaproteobacteria</taxon>
        <taxon>Vibrionales</taxon>
        <taxon>Vibrionaceae</taxon>
        <taxon>Vibrio</taxon>
    </lineage>
</organism>
<gene>
    <name evidence="3" type="ORF">AKJ17_03715</name>
</gene>
<keyword evidence="4" id="KW-1185">Reference proteome</keyword>
<keyword evidence="2" id="KW-1133">Transmembrane helix</keyword>
<feature type="region of interest" description="Disordered" evidence="1">
    <location>
        <begin position="102"/>
        <end position="143"/>
    </location>
</feature>
<feature type="transmembrane region" description="Helical" evidence="2">
    <location>
        <begin position="6"/>
        <end position="28"/>
    </location>
</feature>
<evidence type="ECO:0000313" key="3">
    <source>
        <dbReference type="EMBL" id="KOO04785.1"/>
    </source>
</evidence>
<evidence type="ECO:0008006" key="5">
    <source>
        <dbReference type="Google" id="ProtNLM"/>
    </source>
</evidence>
<keyword evidence="2" id="KW-0812">Transmembrane</keyword>
<dbReference type="STRING" id="693.AKJ17_03715"/>
<name>A0A0M0HRS2_VIBNE</name>
<dbReference type="PATRIC" id="fig|693.5.peg.750"/>
<dbReference type="RefSeq" id="WP_053394443.1">
    <property type="nucleotide sequence ID" value="NZ_CANLZT010000001.1"/>
</dbReference>
<proteinExistence type="predicted"/>
<dbReference type="AlphaFoldDB" id="A0A0M0HRS2"/>
<evidence type="ECO:0000313" key="4">
    <source>
        <dbReference type="Proteomes" id="UP000037515"/>
    </source>
</evidence>
<protein>
    <recommendedName>
        <fullName evidence="5">DUF2850 domain-containing protein</fullName>
    </recommendedName>
</protein>
<accession>A0A0M0HRS2</accession>